<feature type="transmembrane region" description="Helical" evidence="15">
    <location>
        <begin position="440"/>
        <end position="466"/>
    </location>
</feature>
<dbReference type="RefSeq" id="WP_091961022.1">
    <property type="nucleotide sequence ID" value="NZ_FMAI01000011.1"/>
</dbReference>
<evidence type="ECO:0000256" key="1">
    <source>
        <dbReference type="ARBA" id="ARBA00000085"/>
    </source>
</evidence>
<evidence type="ECO:0000313" key="17">
    <source>
        <dbReference type="EMBL" id="SCB46532.1"/>
    </source>
</evidence>
<dbReference type="InterPro" id="IPR014729">
    <property type="entry name" value="Rossmann-like_a/b/a_fold"/>
</dbReference>
<dbReference type="EMBL" id="FMAI01000011">
    <property type="protein sequence ID" value="SCB46532.1"/>
    <property type="molecule type" value="Genomic_DNA"/>
</dbReference>
<dbReference type="SMART" id="SM00387">
    <property type="entry name" value="HATPase_c"/>
    <property type="match status" value="1"/>
</dbReference>
<dbReference type="AlphaFoldDB" id="A0A1C3X2N9"/>
<evidence type="ECO:0000256" key="6">
    <source>
        <dbReference type="ARBA" id="ARBA00022692"/>
    </source>
</evidence>
<dbReference type="InterPro" id="IPR052023">
    <property type="entry name" value="Histidine_kinase_KdpD"/>
</dbReference>
<comment type="subcellular location">
    <subcellularLocation>
        <location evidence="2">Membrane</location>
        <topology evidence="2">Multi-pass membrane protein</topology>
    </subcellularLocation>
</comment>
<dbReference type="InterPro" id="IPR029016">
    <property type="entry name" value="GAF-like_dom_sf"/>
</dbReference>
<dbReference type="CDD" id="cd00075">
    <property type="entry name" value="HATPase"/>
    <property type="match status" value="1"/>
</dbReference>
<accession>A0A1C3X2N9</accession>
<evidence type="ECO:0000256" key="10">
    <source>
        <dbReference type="ARBA" id="ARBA00022840"/>
    </source>
</evidence>
<evidence type="ECO:0000256" key="7">
    <source>
        <dbReference type="ARBA" id="ARBA00022737"/>
    </source>
</evidence>
<sequence>MVRERRDPEQRPSPEALLEAARREGSASGKLKIFVGAAPGVGKTYEMLQSAHAKRKSGIDVVVGFVETHGRAETEALVRGLEMVPRKRLDYRGQIVEEMDLDAVIARRPQIALVDELAHTNAAGSRHPKRYLDVEELLSHGIDVYTAVNIQHIESLNDVVAQITHVRVRETVPDSVFDRADAIELIDLTPDDLIQRLKEGKVYVPKQAERALEHYFSPGNLTALRELALRRTAERVDEQLLNHMQANAIPGPWAAGERILVCVSEDPRAAGLVRYTKRLADRLHAPFTAVSIETPRSLQLSDEQRDRLADTLRLAESLGGEALTIPAVGRRIADDVVNFAQGNNVTQIVIGKSTRSRWFEMTRGSVVHDLVRRAGNITVHVIAGDELPGEAAPKTAVQTAVRSEPFNPLPYLKALGIVLIGLGAAELIQPRFGIENVDLVLLTAVVAVAVRYGLWPSLLATVAASLCYNFFFLPPIHTFTITDPTNVAAFVLFMVVAMIVSNVAARVRTQADAAIGRIRMNEQLYAFSRKLAGTATLDDVLWATAYQIALMLKVRVVLLLPEEGLLTVKSGYPPEDELDQADLAAANWAWSNDRPAGRGSDTLPGAKRLFLPMRTGRGPIGVIGIDDDRTGPLLTPDQRRLLDALVDQGALAIERVLLVEDMDRVKRTVESERLRSALLTSISHDLKTPLASVLGAASTMRDLASALSDTEKRDLLATVIDESERLNRFIANLLDMTKLESGAVVPNAALHDLSEIVGSALRRAAKILTAHEVDLVLAADLPMLQLDAVLFEQVLFNLLDNAAKYSPPETTISIRSRRDSDHVVLEIADEGGGIPPDELESVFDKFYRVQKGDHVRPGTGLGLAISRGFVEAMRGTISAANRSDRSGAVLTIRLPVPAESRALDTAA</sequence>
<keyword evidence="11 15" id="KW-1133">Transmembrane helix</keyword>
<evidence type="ECO:0000259" key="16">
    <source>
        <dbReference type="PROSITE" id="PS50109"/>
    </source>
</evidence>
<dbReference type="InterPro" id="IPR038318">
    <property type="entry name" value="KdpD_sf"/>
</dbReference>
<comment type="function">
    <text evidence="14">Member of the two-component regulatory system KdpD/KdpE involved in the regulation of the kdp operon. KdpD may function as a membrane-associated protein kinase that phosphorylates KdpE in response to environmental signals.</text>
</comment>
<dbReference type="FunFam" id="1.10.287.130:FF:000124">
    <property type="entry name" value="Two-component system, OmpR family, sensor histidine kinase KdpD"/>
    <property type="match status" value="1"/>
</dbReference>
<dbReference type="GO" id="GO:0005737">
    <property type="term" value="C:cytoplasm"/>
    <property type="evidence" value="ECO:0007669"/>
    <property type="project" value="UniProtKB-ARBA"/>
</dbReference>
<dbReference type="Gene3D" id="3.40.50.300">
    <property type="entry name" value="P-loop containing nucleotide triphosphate hydrolases"/>
    <property type="match status" value="1"/>
</dbReference>
<keyword evidence="5" id="KW-0808">Transferase</keyword>
<dbReference type="Pfam" id="PF02518">
    <property type="entry name" value="HATPase_c"/>
    <property type="match status" value="1"/>
</dbReference>
<reference evidence="18" key="1">
    <citation type="submission" date="2016-08" db="EMBL/GenBank/DDBJ databases">
        <authorList>
            <person name="Varghese N."/>
            <person name="Submissions Spin"/>
        </authorList>
    </citation>
    <scope>NUCLEOTIDE SEQUENCE [LARGE SCALE GENOMIC DNA]</scope>
    <source>
        <strain evidence="18">ERR11</strain>
    </source>
</reference>
<dbReference type="Pfam" id="PF02702">
    <property type="entry name" value="KdpD"/>
    <property type="match status" value="1"/>
</dbReference>
<keyword evidence="13 15" id="KW-0472">Membrane</keyword>
<keyword evidence="4" id="KW-0597">Phosphoprotein</keyword>
<dbReference type="GO" id="GO:0005886">
    <property type="term" value="C:plasma membrane"/>
    <property type="evidence" value="ECO:0007669"/>
    <property type="project" value="TreeGrafter"/>
</dbReference>
<evidence type="ECO:0000256" key="5">
    <source>
        <dbReference type="ARBA" id="ARBA00022679"/>
    </source>
</evidence>
<evidence type="ECO:0000256" key="15">
    <source>
        <dbReference type="SAM" id="Phobius"/>
    </source>
</evidence>
<evidence type="ECO:0000256" key="9">
    <source>
        <dbReference type="ARBA" id="ARBA00022777"/>
    </source>
</evidence>
<dbReference type="InterPro" id="IPR025201">
    <property type="entry name" value="KdpD_TM"/>
</dbReference>
<dbReference type="InterPro" id="IPR027417">
    <property type="entry name" value="P-loop_NTPase"/>
</dbReference>
<dbReference type="EC" id="2.7.13.3" evidence="3"/>
<dbReference type="SMART" id="SM00388">
    <property type="entry name" value="HisKA"/>
    <property type="match status" value="1"/>
</dbReference>
<dbReference type="InterPro" id="IPR036890">
    <property type="entry name" value="HATPase_C_sf"/>
</dbReference>
<feature type="transmembrane region" description="Helical" evidence="15">
    <location>
        <begin position="486"/>
        <end position="505"/>
    </location>
</feature>
<evidence type="ECO:0000256" key="11">
    <source>
        <dbReference type="ARBA" id="ARBA00022989"/>
    </source>
</evidence>
<dbReference type="SUPFAM" id="SSF52402">
    <property type="entry name" value="Adenine nucleotide alpha hydrolases-like"/>
    <property type="match status" value="1"/>
</dbReference>
<dbReference type="InterPro" id="IPR036097">
    <property type="entry name" value="HisK_dim/P_sf"/>
</dbReference>
<dbReference type="PANTHER" id="PTHR45569:SF1">
    <property type="entry name" value="SENSOR PROTEIN KDPD"/>
    <property type="match status" value="1"/>
</dbReference>
<dbReference type="Proteomes" id="UP000199184">
    <property type="component" value="Unassembled WGS sequence"/>
</dbReference>
<protein>
    <recommendedName>
        <fullName evidence="3">histidine kinase</fullName>
        <ecNumber evidence="3">2.7.13.3</ecNumber>
    </recommendedName>
</protein>
<feature type="domain" description="Histidine kinase" evidence="16">
    <location>
        <begin position="681"/>
        <end position="898"/>
    </location>
</feature>
<gene>
    <name evidence="17" type="ORF">GA0061098_1011240</name>
</gene>
<dbReference type="InterPro" id="IPR003852">
    <property type="entry name" value="Sig_transdc_His_kinase_KdpD_N"/>
</dbReference>
<dbReference type="InterPro" id="IPR003018">
    <property type="entry name" value="GAF"/>
</dbReference>
<dbReference type="SUPFAM" id="SSF55874">
    <property type="entry name" value="ATPase domain of HSP90 chaperone/DNA topoisomerase II/histidine kinase"/>
    <property type="match status" value="1"/>
</dbReference>
<dbReference type="InterPro" id="IPR005467">
    <property type="entry name" value="His_kinase_dom"/>
</dbReference>
<dbReference type="Pfam" id="PF00582">
    <property type="entry name" value="Usp"/>
    <property type="match status" value="1"/>
</dbReference>
<dbReference type="PRINTS" id="PR00344">
    <property type="entry name" value="BCTRLSENSOR"/>
</dbReference>
<comment type="catalytic activity">
    <reaction evidence="1">
        <text>ATP + protein L-histidine = ADP + protein N-phospho-L-histidine.</text>
        <dbReference type="EC" id="2.7.13.3"/>
    </reaction>
</comment>
<dbReference type="FunFam" id="3.30.565.10:FF:000042">
    <property type="entry name" value="Two-component sensor histidine kinase KdpD"/>
    <property type="match status" value="1"/>
</dbReference>
<dbReference type="Gene3D" id="3.30.565.10">
    <property type="entry name" value="Histidine kinase-like ATPase, C-terminal domain"/>
    <property type="match status" value="1"/>
</dbReference>
<dbReference type="CDD" id="cd00082">
    <property type="entry name" value="HisKA"/>
    <property type="match status" value="1"/>
</dbReference>
<dbReference type="Pfam" id="PF13493">
    <property type="entry name" value="DUF4118"/>
    <property type="match status" value="1"/>
</dbReference>
<evidence type="ECO:0000256" key="8">
    <source>
        <dbReference type="ARBA" id="ARBA00022741"/>
    </source>
</evidence>
<keyword evidence="10" id="KW-0067">ATP-binding</keyword>
<keyword evidence="12" id="KW-0902">Two-component regulatory system</keyword>
<keyword evidence="7" id="KW-0677">Repeat</keyword>
<evidence type="ECO:0000313" key="18">
    <source>
        <dbReference type="Proteomes" id="UP000199184"/>
    </source>
</evidence>
<evidence type="ECO:0000256" key="4">
    <source>
        <dbReference type="ARBA" id="ARBA00022553"/>
    </source>
</evidence>
<dbReference type="InterPro" id="IPR003661">
    <property type="entry name" value="HisK_dim/P_dom"/>
</dbReference>
<dbReference type="PROSITE" id="PS50109">
    <property type="entry name" value="HIS_KIN"/>
    <property type="match status" value="1"/>
</dbReference>
<keyword evidence="9 17" id="KW-0418">Kinase</keyword>
<proteinExistence type="predicted"/>
<evidence type="ECO:0000256" key="14">
    <source>
        <dbReference type="ARBA" id="ARBA00057300"/>
    </source>
</evidence>
<evidence type="ECO:0000256" key="2">
    <source>
        <dbReference type="ARBA" id="ARBA00004141"/>
    </source>
</evidence>
<dbReference type="InterPro" id="IPR006016">
    <property type="entry name" value="UspA"/>
</dbReference>
<dbReference type="InterPro" id="IPR003594">
    <property type="entry name" value="HATPase_dom"/>
</dbReference>
<dbReference type="Gene3D" id="1.20.120.620">
    <property type="entry name" value="Backbone structure of the membrane domain of e. Coli histidine kinase receptor kdpd"/>
    <property type="match status" value="1"/>
</dbReference>
<dbReference type="Gene3D" id="3.30.450.40">
    <property type="match status" value="1"/>
</dbReference>
<keyword evidence="18" id="KW-1185">Reference proteome</keyword>
<dbReference type="GO" id="GO:0000155">
    <property type="term" value="F:phosphorelay sensor kinase activity"/>
    <property type="evidence" value="ECO:0007669"/>
    <property type="project" value="InterPro"/>
</dbReference>
<dbReference type="SUPFAM" id="SSF55781">
    <property type="entry name" value="GAF domain-like"/>
    <property type="match status" value="1"/>
</dbReference>
<dbReference type="SUPFAM" id="SSF47384">
    <property type="entry name" value="Homodimeric domain of signal transducing histidine kinase"/>
    <property type="match status" value="1"/>
</dbReference>
<dbReference type="GO" id="GO:0042802">
    <property type="term" value="F:identical protein binding"/>
    <property type="evidence" value="ECO:0007669"/>
    <property type="project" value="UniProtKB-ARBA"/>
</dbReference>
<dbReference type="CDD" id="cd01987">
    <property type="entry name" value="USP_KdpD-like"/>
    <property type="match status" value="1"/>
</dbReference>
<dbReference type="Pfam" id="PF00512">
    <property type="entry name" value="HisKA"/>
    <property type="match status" value="1"/>
</dbReference>
<dbReference type="FunFam" id="3.40.50.300:FF:000483">
    <property type="entry name" value="Sensor histidine kinase KdpD"/>
    <property type="match status" value="1"/>
</dbReference>
<keyword evidence="8" id="KW-0547">Nucleotide-binding</keyword>
<evidence type="ECO:0000256" key="12">
    <source>
        <dbReference type="ARBA" id="ARBA00023012"/>
    </source>
</evidence>
<name>A0A1C3X2N9_9BRAD</name>
<dbReference type="GO" id="GO:0005524">
    <property type="term" value="F:ATP binding"/>
    <property type="evidence" value="ECO:0007669"/>
    <property type="project" value="UniProtKB-KW"/>
</dbReference>
<dbReference type="Gene3D" id="3.40.50.620">
    <property type="entry name" value="HUPs"/>
    <property type="match status" value="1"/>
</dbReference>
<evidence type="ECO:0000256" key="13">
    <source>
        <dbReference type="ARBA" id="ARBA00023136"/>
    </source>
</evidence>
<dbReference type="InterPro" id="IPR004358">
    <property type="entry name" value="Sig_transdc_His_kin-like_C"/>
</dbReference>
<dbReference type="PANTHER" id="PTHR45569">
    <property type="entry name" value="SENSOR PROTEIN KDPD"/>
    <property type="match status" value="1"/>
</dbReference>
<dbReference type="Pfam" id="PF13492">
    <property type="entry name" value="GAF_3"/>
    <property type="match status" value="1"/>
</dbReference>
<keyword evidence="6 15" id="KW-0812">Transmembrane</keyword>
<dbReference type="Gene3D" id="1.10.287.130">
    <property type="match status" value="1"/>
</dbReference>
<evidence type="ECO:0000256" key="3">
    <source>
        <dbReference type="ARBA" id="ARBA00012438"/>
    </source>
</evidence>
<organism evidence="17 18">
    <name type="scientific">Bradyrhizobium shewense</name>
    <dbReference type="NCBI Taxonomy" id="1761772"/>
    <lineage>
        <taxon>Bacteria</taxon>
        <taxon>Pseudomonadati</taxon>
        <taxon>Pseudomonadota</taxon>
        <taxon>Alphaproteobacteria</taxon>
        <taxon>Hyphomicrobiales</taxon>
        <taxon>Nitrobacteraceae</taxon>
        <taxon>Bradyrhizobium</taxon>
    </lineage>
</organism>